<dbReference type="SUPFAM" id="SSF56112">
    <property type="entry name" value="Protein kinase-like (PK-like)"/>
    <property type="match status" value="1"/>
</dbReference>
<dbReference type="InterPro" id="IPR051678">
    <property type="entry name" value="AGP_Transferase"/>
</dbReference>
<keyword evidence="3" id="KW-1185">Reference proteome</keyword>
<dbReference type="Proteomes" id="UP000193144">
    <property type="component" value="Unassembled WGS sequence"/>
</dbReference>
<dbReference type="InterPro" id="IPR002575">
    <property type="entry name" value="Aminoglycoside_PTrfase"/>
</dbReference>
<keyword evidence="2" id="KW-0418">Kinase</keyword>
<protein>
    <submittedName>
        <fullName evidence="2">Kinase-like domain-containing protein</fullName>
    </submittedName>
</protein>
<evidence type="ECO:0000313" key="3">
    <source>
        <dbReference type="Proteomes" id="UP000193144"/>
    </source>
</evidence>
<name>A0A1Y1Y8R3_9PLEO</name>
<evidence type="ECO:0000313" key="2">
    <source>
        <dbReference type="EMBL" id="ORX94402.1"/>
    </source>
</evidence>
<dbReference type="Gene3D" id="3.90.1200.10">
    <property type="match status" value="1"/>
</dbReference>
<comment type="caution">
    <text evidence="2">The sequence shown here is derived from an EMBL/GenBank/DDBJ whole genome shotgun (WGS) entry which is preliminary data.</text>
</comment>
<dbReference type="OrthoDB" id="4177236at2759"/>
<evidence type="ECO:0000259" key="1">
    <source>
        <dbReference type="Pfam" id="PF01636"/>
    </source>
</evidence>
<proteinExistence type="predicted"/>
<dbReference type="AlphaFoldDB" id="A0A1Y1Y8R3"/>
<organism evidence="2 3">
    <name type="scientific">Clohesyomyces aquaticus</name>
    <dbReference type="NCBI Taxonomy" id="1231657"/>
    <lineage>
        <taxon>Eukaryota</taxon>
        <taxon>Fungi</taxon>
        <taxon>Dikarya</taxon>
        <taxon>Ascomycota</taxon>
        <taxon>Pezizomycotina</taxon>
        <taxon>Dothideomycetes</taxon>
        <taxon>Pleosporomycetidae</taxon>
        <taxon>Pleosporales</taxon>
        <taxon>Lindgomycetaceae</taxon>
        <taxon>Clohesyomyces</taxon>
    </lineage>
</organism>
<dbReference type="PANTHER" id="PTHR21310">
    <property type="entry name" value="AMINOGLYCOSIDE PHOSPHOTRANSFERASE-RELATED-RELATED"/>
    <property type="match status" value="1"/>
</dbReference>
<keyword evidence="2" id="KW-0808">Transferase</keyword>
<dbReference type="GO" id="GO:0016301">
    <property type="term" value="F:kinase activity"/>
    <property type="evidence" value="ECO:0007669"/>
    <property type="project" value="UniProtKB-KW"/>
</dbReference>
<gene>
    <name evidence="2" type="ORF">BCR34DRAFT_629206</name>
</gene>
<dbReference type="InterPro" id="IPR011009">
    <property type="entry name" value="Kinase-like_dom_sf"/>
</dbReference>
<accession>A0A1Y1Y8R3</accession>
<sequence>MLFFRMLKNATSTNSLKGEDVAQLNSNKEALEAAKVSVYEDIRLIICFLCLGNNKLPTQSRTYSFYTSGDLSKHFKRKHLLSPLSREVVSRGRKPLRGTHLLACRSQLQSLLAGASMPRENRVEESTQGTSIIVNYPLDPQVKALIENGTSRDTSDGLIVVSQIEAAMEKGKKLHCSGGRTVTQIHPNIVVKAGRDLDLNEVTITEHIHQVSSGFPSPQPLGAVTCNRMAFIFMTFIEGTSLQELWPSLSAENKMAVSDQLNTLLFNLRSLPLPSTQLGGGVPPRCKDVRRTVRYSSGPIDNEDEFNNFLLSPTKPRIAQTYKEFIRTKCLRSNHRVVMTHGDFHPRNILAKIENGNVKVTGIIDWEAGGSYPEYWEYVKSLNTMSSVDEDDWCDWLPARGMGEFPKEWAVDMLLETLIA</sequence>
<dbReference type="STRING" id="1231657.A0A1Y1Y8R3"/>
<feature type="domain" description="Aminoglycoside phosphotransferase" evidence="1">
    <location>
        <begin position="201"/>
        <end position="400"/>
    </location>
</feature>
<dbReference type="EMBL" id="MCFA01000309">
    <property type="protein sequence ID" value="ORX94402.1"/>
    <property type="molecule type" value="Genomic_DNA"/>
</dbReference>
<dbReference type="PANTHER" id="PTHR21310:SF58">
    <property type="entry name" value="AMINOGLYCOSIDE PHOSPHOTRANSFERASE DOMAIN-CONTAINING PROTEIN"/>
    <property type="match status" value="1"/>
</dbReference>
<reference evidence="2 3" key="1">
    <citation type="submission" date="2016-07" db="EMBL/GenBank/DDBJ databases">
        <title>Pervasive Adenine N6-methylation of Active Genes in Fungi.</title>
        <authorList>
            <consortium name="DOE Joint Genome Institute"/>
            <person name="Mondo S.J."/>
            <person name="Dannebaum R.O."/>
            <person name="Kuo R.C."/>
            <person name="Labutti K."/>
            <person name="Haridas S."/>
            <person name="Kuo A."/>
            <person name="Salamov A."/>
            <person name="Ahrendt S.R."/>
            <person name="Lipzen A."/>
            <person name="Sullivan W."/>
            <person name="Andreopoulos W.B."/>
            <person name="Clum A."/>
            <person name="Lindquist E."/>
            <person name="Daum C."/>
            <person name="Ramamoorthy G.K."/>
            <person name="Gryganskyi A."/>
            <person name="Culley D."/>
            <person name="Magnuson J.K."/>
            <person name="James T.Y."/>
            <person name="O'Malley M.A."/>
            <person name="Stajich J.E."/>
            <person name="Spatafora J.W."/>
            <person name="Visel A."/>
            <person name="Grigoriev I.V."/>
        </authorList>
    </citation>
    <scope>NUCLEOTIDE SEQUENCE [LARGE SCALE GENOMIC DNA]</scope>
    <source>
        <strain evidence="2 3">CBS 115471</strain>
    </source>
</reference>
<dbReference type="Pfam" id="PF01636">
    <property type="entry name" value="APH"/>
    <property type="match status" value="1"/>
</dbReference>